<evidence type="ECO:0000256" key="1">
    <source>
        <dbReference type="SAM" id="Phobius"/>
    </source>
</evidence>
<keyword evidence="3" id="KW-1185">Reference proteome</keyword>
<dbReference type="OrthoDB" id="7632513at2"/>
<dbReference type="Proteomes" id="UP000265431">
    <property type="component" value="Unassembled WGS sequence"/>
</dbReference>
<feature type="transmembrane region" description="Helical" evidence="1">
    <location>
        <begin position="7"/>
        <end position="30"/>
    </location>
</feature>
<reference evidence="2 3" key="1">
    <citation type="submission" date="2018-08" db="EMBL/GenBank/DDBJ databases">
        <title>Henriciella mobilis sp. nov., isolated from seawater.</title>
        <authorList>
            <person name="Cheng H."/>
            <person name="Wu Y.-H."/>
            <person name="Xu X.-W."/>
            <person name="Guo L.-L."/>
        </authorList>
    </citation>
    <scope>NUCLEOTIDE SEQUENCE [LARGE SCALE GENOMIC DNA]</scope>
    <source>
        <strain evidence="2 3">CCUG66934</strain>
    </source>
</reference>
<keyword evidence="1" id="KW-0812">Transmembrane</keyword>
<accession>A0A399QRS0</accession>
<sequence length="64" mass="7373">MLKNPKNWLAIILVALIIIFALQNMELISVNFLGFGFETRRVLLIFFCVVIGFVLGKSIRFKRS</sequence>
<evidence type="ECO:0000313" key="3">
    <source>
        <dbReference type="Proteomes" id="UP000265431"/>
    </source>
</evidence>
<name>A0A399QRS0_9PROT</name>
<dbReference type="RefSeq" id="WP_119380679.1">
    <property type="nucleotide sequence ID" value="NZ_QWGB01000014.1"/>
</dbReference>
<comment type="caution">
    <text evidence="2">The sequence shown here is derived from an EMBL/GenBank/DDBJ whole genome shotgun (WGS) entry which is preliminary data.</text>
</comment>
<dbReference type="EMBL" id="QWGB01000014">
    <property type="protein sequence ID" value="RIJ20362.1"/>
    <property type="molecule type" value="Genomic_DNA"/>
</dbReference>
<keyword evidence="1" id="KW-1133">Transmembrane helix</keyword>
<proteinExistence type="predicted"/>
<keyword evidence="1" id="KW-0472">Membrane</keyword>
<feature type="transmembrane region" description="Helical" evidence="1">
    <location>
        <begin position="42"/>
        <end position="59"/>
    </location>
</feature>
<gene>
    <name evidence="2" type="ORF">D1224_14635</name>
</gene>
<protein>
    <submittedName>
        <fullName evidence="2">LapA family protein</fullName>
    </submittedName>
</protein>
<evidence type="ECO:0000313" key="2">
    <source>
        <dbReference type="EMBL" id="RIJ20362.1"/>
    </source>
</evidence>
<organism evidence="2 3">
    <name type="scientific">Henriciella barbarensis</name>
    <dbReference type="NCBI Taxonomy" id="86342"/>
    <lineage>
        <taxon>Bacteria</taxon>
        <taxon>Pseudomonadati</taxon>
        <taxon>Pseudomonadota</taxon>
        <taxon>Alphaproteobacteria</taxon>
        <taxon>Hyphomonadales</taxon>
        <taxon>Hyphomonadaceae</taxon>
        <taxon>Henriciella</taxon>
    </lineage>
</organism>
<dbReference type="AlphaFoldDB" id="A0A399QRS0"/>